<dbReference type="EMBL" id="JH930472">
    <property type="protein sequence ID" value="EKM55776.1"/>
    <property type="molecule type" value="Genomic_DNA"/>
</dbReference>
<feature type="signal peptide" evidence="2">
    <location>
        <begin position="1"/>
        <end position="18"/>
    </location>
</feature>
<organism evidence="4 5">
    <name type="scientific">Phanerochaete carnosa (strain HHB-10118-sp)</name>
    <name type="common">White-rot fungus</name>
    <name type="synonym">Peniophora carnosa</name>
    <dbReference type="NCBI Taxonomy" id="650164"/>
    <lineage>
        <taxon>Eukaryota</taxon>
        <taxon>Fungi</taxon>
        <taxon>Dikarya</taxon>
        <taxon>Basidiomycota</taxon>
        <taxon>Agaricomycotina</taxon>
        <taxon>Agaricomycetes</taxon>
        <taxon>Polyporales</taxon>
        <taxon>Phanerochaetaceae</taxon>
        <taxon>Phanerochaete</taxon>
    </lineage>
</organism>
<dbReference type="InParanoid" id="K5V002"/>
<dbReference type="GO" id="GO:0016236">
    <property type="term" value="P:macroautophagy"/>
    <property type="evidence" value="ECO:0007669"/>
    <property type="project" value="TreeGrafter"/>
</dbReference>
<feature type="chain" id="PRO_5003884349" description="FAS1 domain-containing protein" evidence="2">
    <location>
        <begin position="19"/>
        <end position="634"/>
    </location>
</feature>
<dbReference type="Pfam" id="PF02469">
    <property type="entry name" value="Fasciclin"/>
    <property type="match status" value="2"/>
</dbReference>
<dbReference type="KEGG" id="pco:PHACADRAFT_256644"/>
<feature type="domain" description="FAS1" evidence="3">
    <location>
        <begin position="77"/>
        <end position="281"/>
    </location>
</feature>
<dbReference type="InterPro" id="IPR036378">
    <property type="entry name" value="FAS1_dom_sf"/>
</dbReference>
<evidence type="ECO:0000313" key="4">
    <source>
        <dbReference type="EMBL" id="EKM55776.1"/>
    </source>
</evidence>
<feature type="compositionally biased region" description="Pro residues" evidence="1">
    <location>
        <begin position="55"/>
        <end position="65"/>
    </location>
</feature>
<dbReference type="GO" id="GO:0005615">
    <property type="term" value="C:extracellular space"/>
    <property type="evidence" value="ECO:0007669"/>
    <property type="project" value="TreeGrafter"/>
</dbReference>
<evidence type="ECO:0000259" key="3">
    <source>
        <dbReference type="PROSITE" id="PS50213"/>
    </source>
</evidence>
<accession>K5V002</accession>
<dbReference type="Proteomes" id="UP000008370">
    <property type="component" value="Unassembled WGS sequence"/>
</dbReference>
<dbReference type="InterPro" id="IPR050904">
    <property type="entry name" value="Adhesion/Biosynth-related"/>
</dbReference>
<dbReference type="OrthoDB" id="7700931at2759"/>
<sequence length="634" mass="71539">MLARSLVALLSSALVVAAVPGGQPFHPYEDYDNHGHAQWVAGLFDSQHPGMPKMPGLPVPPGHTPHPPHHAPPKVEDKTIYQALEDDERFSRLHKVVKFSEEITSLLNDSSQSLTFFAIPDRALKQPKHRHGKHKHQKNTEFDEIGVEAFFSGAITAEAADELELFAALEGFVNDQLLEIDEDDDEDKERKKKVIKKIITAVLKYHILPGEFVAHDLAKNLTHPTALTLSDGSFHGEPLRLRVEQPPRLVKPTLTLNFYSKVVYADVKTKNGLVHVLTHPLFPPPSTFTTLFAFSDVFSTLTSAIQRVEFTDAVDWHWVKESKTLEGSPAITFFAPTNKAFHRLPRRLKFYLFSPFGQRALKKILSFHTVPEFILHSNWVHNASDEDVAIRSDSVRLEEDEYEQIPSAFDNEDFGLQLEQLPYPMGHGAVRNPFYRPEEGPINIGRDSVKNVDGEWQWREERLSSGQLCTIPTLLPGGLKSQMCKMDLGKCGCRVLPGIRPPQCCNPVSHPPHPPPHHGPFPHPKPVFSANITLPTLLPNHTLSVHVRQIHSILPHRGYTTLVFVNGIFAVSDVPARNGAVHVVDRLISPRRHSSHGALSDDGEDFDSWEKQVERDDQDWEEWEEWLPRWAAED</sequence>
<proteinExistence type="predicted"/>
<name>K5V002_PHACS</name>
<dbReference type="AlphaFoldDB" id="K5V002"/>
<dbReference type="SMART" id="SM00554">
    <property type="entry name" value="FAS1"/>
    <property type="match status" value="2"/>
</dbReference>
<dbReference type="Gene3D" id="2.30.180.10">
    <property type="entry name" value="FAS1 domain"/>
    <property type="match status" value="2"/>
</dbReference>
<feature type="region of interest" description="Disordered" evidence="1">
    <location>
        <begin position="592"/>
        <end position="614"/>
    </location>
</feature>
<protein>
    <recommendedName>
        <fullName evidence="3">FAS1 domain-containing protein</fullName>
    </recommendedName>
</protein>
<dbReference type="GeneID" id="18916634"/>
<dbReference type="HOGENOM" id="CLU_026509_0_0_1"/>
<dbReference type="PANTHER" id="PTHR10900">
    <property type="entry name" value="PERIOSTIN-RELATED"/>
    <property type="match status" value="1"/>
</dbReference>
<evidence type="ECO:0000313" key="5">
    <source>
        <dbReference type="Proteomes" id="UP000008370"/>
    </source>
</evidence>
<gene>
    <name evidence="4" type="ORF">PHACADRAFT_256644</name>
</gene>
<dbReference type="SUPFAM" id="SSF82153">
    <property type="entry name" value="FAS1 domain"/>
    <property type="match status" value="2"/>
</dbReference>
<feature type="region of interest" description="Disordered" evidence="1">
    <location>
        <begin position="50"/>
        <end position="73"/>
    </location>
</feature>
<dbReference type="STRING" id="650164.K5V002"/>
<dbReference type="PROSITE" id="PS50213">
    <property type="entry name" value="FAS1"/>
    <property type="match status" value="2"/>
</dbReference>
<keyword evidence="5" id="KW-1185">Reference proteome</keyword>
<keyword evidence="2" id="KW-0732">Signal</keyword>
<reference evidence="4 5" key="1">
    <citation type="journal article" date="2012" name="BMC Genomics">
        <title>Comparative genomics of the white-rot fungi, Phanerochaete carnosa and P. chrysosporium, to elucidate the genetic basis of the distinct wood types they colonize.</title>
        <authorList>
            <person name="Suzuki H."/>
            <person name="MacDonald J."/>
            <person name="Syed K."/>
            <person name="Salamov A."/>
            <person name="Hori C."/>
            <person name="Aerts A."/>
            <person name="Henrissat B."/>
            <person name="Wiebenga A."/>
            <person name="vanKuyk P.A."/>
            <person name="Barry K."/>
            <person name="Lindquist E."/>
            <person name="LaButti K."/>
            <person name="Lapidus A."/>
            <person name="Lucas S."/>
            <person name="Coutinho P."/>
            <person name="Gong Y."/>
            <person name="Samejima M."/>
            <person name="Mahadevan R."/>
            <person name="Abou-Zaid M."/>
            <person name="de Vries R.P."/>
            <person name="Igarashi K."/>
            <person name="Yadav J.S."/>
            <person name="Grigoriev I.V."/>
            <person name="Master E.R."/>
        </authorList>
    </citation>
    <scope>NUCLEOTIDE SEQUENCE [LARGE SCALE GENOMIC DNA]</scope>
    <source>
        <strain evidence="4 5">HHB-10118-sp</strain>
    </source>
</reference>
<feature type="domain" description="FAS1" evidence="3">
    <location>
        <begin position="294"/>
        <end position="416"/>
    </location>
</feature>
<dbReference type="GO" id="GO:0000329">
    <property type="term" value="C:fungal-type vacuole membrane"/>
    <property type="evidence" value="ECO:0007669"/>
    <property type="project" value="TreeGrafter"/>
</dbReference>
<dbReference type="RefSeq" id="XP_007396094.1">
    <property type="nucleotide sequence ID" value="XM_007396032.1"/>
</dbReference>
<evidence type="ECO:0000256" key="1">
    <source>
        <dbReference type="SAM" id="MobiDB-lite"/>
    </source>
</evidence>
<evidence type="ECO:0000256" key="2">
    <source>
        <dbReference type="SAM" id="SignalP"/>
    </source>
</evidence>
<dbReference type="PANTHER" id="PTHR10900:SF122">
    <property type="entry name" value="FAS1 DOMAIN-CONTAINING PROTEIN"/>
    <property type="match status" value="1"/>
</dbReference>
<dbReference type="InterPro" id="IPR000782">
    <property type="entry name" value="FAS1_domain"/>
</dbReference>